<comment type="subcellular location">
    <subcellularLocation>
        <location evidence="1">Endomembrane system</location>
        <topology evidence="1">Multi-pass membrane protein</topology>
    </subcellularLocation>
</comment>
<feature type="transmembrane region" description="Helical" evidence="5">
    <location>
        <begin position="7"/>
        <end position="23"/>
    </location>
</feature>
<dbReference type="Pfam" id="PF04191">
    <property type="entry name" value="PEMT"/>
    <property type="match status" value="1"/>
</dbReference>
<evidence type="ECO:0000256" key="2">
    <source>
        <dbReference type="ARBA" id="ARBA00022692"/>
    </source>
</evidence>
<evidence type="ECO:0000256" key="4">
    <source>
        <dbReference type="ARBA" id="ARBA00023136"/>
    </source>
</evidence>
<keyword evidence="7" id="KW-1185">Reference proteome</keyword>
<organism evidence="6 7">
    <name type="scientific">Flavobacterium micromati</name>
    <dbReference type="NCBI Taxonomy" id="229205"/>
    <lineage>
        <taxon>Bacteria</taxon>
        <taxon>Pseudomonadati</taxon>
        <taxon>Bacteroidota</taxon>
        <taxon>Flavobacteriia</taxon>
        <taxon>Flavobacteriales</taxon>
        <taxon>Flavobacteriaceae</taxon>
        <taxon>Flavobacterium</taxon>
    </lineage>
</organism>
<accession>A0A1M5P4U2</accession>
<dbReference type="OrthoDB" id="9809773at2"/>
<evidence type="ECO:0000256" key="3">
    <source>
        <dbReference type="ARBA" id="ARBA00022989"/>
    </source>
</evidence>
<feature type="transmembrane region" description="Helical" evidence="5">
    <location>
        <begin position="35"/>
        <end position="55"/>
    </location>
</feature>
<dbReference type="RefSeq" id="WP_073021183.1">
    <property type="nucleotide sequence ID" value="NZ_FQWF01000012.1"/>
</dbReference>
<dbReference type="PANTHER" id="PTHR43847">
    <property type="entry name" value="BLL3993 PROTEIN"/>
    <property type="match status" value="1"/>
</dbReference>
<dbReference type="InterPro" id="IPR052527">
    <property type="entry name" value="Metal_cation-efflux_comp"/>
</dbReference>
<dbReference type="Gene3D" id="1.20.120.1630">
    <property type="match status" value="1"/>
</dbReference>
<evidence type="ECO:0000313" key="6">
    <source>
        <dbReference type="EMBL" id="SHG96826.1"/>
    </source>
</evidence>
<evidence type="ECO:0000313" key="7">
    <source>
        <dbReference type="Proteomes" id="UP000184020"/>
    </source>
</evidence>
<proteinExistence type="predicted"/>
<dbReference type="InterPro" id="IPR007318">
    <property type="entry name" value="Phopholipid_MeTrfase"/>
</dbReference>
<keyword evidence="4 5" id="KW-0472">Membrane</keyword>
<dbReference type="GO" id="GO:0032259">
    <property type="term" value="P:methylation"/>
    <property type="evidence" value="ECO:0007669"/>
    <property type="project" value="UniProtKB-KW"/>
</dbReference>
<keyword evidence="3 5" id="KW-1133">Transmembrane helix</keyword>
<dbReference type="EMBL" id="FQWF01000012">
    <property type="protein sequence ID" value="SHG96826.1"/>
    <property type="molecule type" value="Genomic_DNA"/>
</dbReference>
<gene>
    <name evidence="6" type="ORF">SAMN05444372_11264</name>
</gene>
<dbReference type="AlphaFoldDB" id="A0A1M5P4U2"/>
<evidence type="ECO:0000256" key="5">
    <source>
        <dbReference type="SAM" id="Phobius"/>
    </source>
</evidence>
<dbReference type="Proteomes" id="UP000184020">
    <property type="component" value="Unassembled WGS sequence"/>
</dbReference>
<keyword evidence="6" id="KW-0808">Transferase</keyword>
<evidence type="ECO:0000256" key="1">
    <source>
        <dbReference type="ARBA" id="ARBA00004127"/>
    </source>
</evidence>
<dbReference type="PANTHER" id="PTHR43847:SF1">
    <property type="entry name" value="BLL3993 PROTEIN"/>
    <property type="match status" value="1"/>
</dbReference>
<dbReference type="GO" id="GO:0012505">
    <property type="term" value="C:endomembrane system"/>
    <property type="evidence" value="ECO:0007669"/>
    <property type="project" value="UniProtKB-SubCell"/>
</dbReference>
<protein>
    <submittedName>
        <fullName evidence="6">Protein-S-isoprenylcysteine O-methyltransferase Ste14</fullName>
    </submittedName>
</protein>
<name>A0A1M5P4U2_9FLAO</name>
<sequence>MTKSWKDYLFVSIQFLLFGLYAFDFLPHFELPQIIKYIGLIVSITGFIILALSVLQLNKNLTVFPTPKSDSELITFGMYKFSRHPIYTGLILFTFGYAFYKVSWLKLVISLSLFLLFYFKTNYEEQQLLQKFTDYKEYKKKINRFFPKIKKPQE</sequence>
<dbReference type="GO" id="GO:0008168">
    <property type="term" value="F:methyltransferase activity"/>
    <property type="evidence" value="ECO:0007669"/>
    <property type="project" value="UniProtKB-KW"/>
</dbReference>
<keyword evidence="6" id="KW-0489">Methyltransferase</keyword>
<dbReference type="STRING" id="229205.SAMN05444372_11264"/>
<feature type="transmembrane region" description="Helical" evidence="5">
    <location>
        <begin position="86"/>
        <end position="119"/>
    </location>
</feature>
<keyword evidence="2 5" id="KW-0812">Transmembrane</keyword>
<reference evidence="7" key="1">
    <citation type="submission" date="2016-11" db="EMBL/GenBank/DDBJ databases">
        <authorList>
            <person name="Varghese N."/>
            <person name="Submissions S."/>
        </authorList>
    </citation>
    <scope>NUCLEOTIDE SEQUENCE [LARGE SCALE GENOMIC DNA]</scope>
    <source>
        <strain evidence="7">DSM 17659</strain>
    </source>
</reference>